<keyword evidence="3" id="KW-1185">Reference proteome</keyword>
<accession>A0A151IMP2</accession>
<dbReference type="EMBL" id="KQ977026">
    <property type="protein sequence ID" value="KYN06227.1"/>
    <property type="molecule type" value="Genomic_DNA"/>
</dbReference>
<reference evidence="2 3" key="1">
    <citation type="submission" date="2016-03" db="EMBL/GenBank/DDBJ databases">
        <title>Cyphomyrmex costatus WGS genome.</title>
        <authorList>
            <person name="Nygaard S."/>
            <person name="Hu H."/>
            <person name="Boomsma J."/>
            <person name="Zhang G."/>
        </authorList>
    </citation>
    <scope>NUCLEOTIDE SEQUENCE [LARGE SCALE GENOMIC DNA]</scope>
    <source>
        <strain evidence="2">MS0001</strain>
        <tissue evidence="2">Whole body</tissue>
    </source>
</reference>
<sequence length="241" mass="28142">MDSTEIDESIFLNDVKSNEVYTILLTGEEAKCLGADNSINKIHHEESVHNDHSDNVGAFKWSHEATLLLIEEYNLRQQDFTSGIMSQKKLWSLIADQLKQHEYNVTGLQCLSKFSGLKRTYNSIKESNNRHRSKPWPYFSHMDELLQPKSCTSPLMTVLLTEKKYKVHSTCSTSSLDTCFEDEPVHKKSRQMSTIEEYVKDLRNERKISEAAVERRHKENIELRHRLLHSFEKMLDILKKK</sequence>
<protein>
    <recommendedName>
        <fullName evidence="1">Myb/SANT-like DNA-binding domain-containing protein</fullName>
    </recommendedName>
</protein>
<name>A0A151IMP2_9HYME</name>
<dbReference type="Gene3D" id="1.10.10.60">
    <property type="entry name" value="Homeodomain-like"/>
    <property type="match status" value="1"/>
</dbReference>
<evidence type="ECO:0000313" key="2">
    <source>
        <dbReference type="EMBL" id="KYN06227.1"/>
    </source>
</evidence>
<dbReference type="PANTHER" id="PTHR31307">
    <property type="entry name" value="TRIHELIX TRANSCRIPTION FACTOR ASIL2"/>
    <property type="match status" value="1"/>
</dbReference>
<feature type="domain" description="Myb/SANT-like DNA-binding" evidence="1">
    <location>
        <begin position="60"/>
        <end position="145"/>
    </location>
</feature>
<dbReference type="AlphaFoldDB" id="A0A151IMP2"/>
<dbReference type="InterPro" id="IPR044823">
    <property type="entry name" value="ASIL1/2-like"/>
</dbReference>
<proteinExistence type="predicted"/>
<dbReference type="Proteomes" id="UP000078542">
    <property type="component" value="Unassembled WGS sequence"/>
</dbReference>
<evidence type="ECO:0000259" key="1">
    <source>
        <dbReference type="Pfam" id="PF13837"/>
    </source>
</evidence>
<organism evidence="2 3">
    <name type="scientific">Cyphomyrmex costatus</name>
    <dbReference type="NCBI Taxonomy" id="456900"/>
    <lineage>
        <taxon>Eukaryota</taxon>
        <taxon>Metazoa</taxon>
        <taxon>Ecdysozoa</taxon>
        <taxon>Arthropoda</taxon>
        <taxon>Hexapoda</taxon>
        <taxon>Insecta</taxon>
        <taxon>Pterygota</taxon>
        <taxon>Neoptera</taxon>
        <taxon>Endopterygota</taxon>
        <taxon>Hymenoptera</taxon>
        <taxon>Apocrita</taxon>
        <taxon>Aculeata</taxon>
        <taxon>Formicoidea</taxon>
        <taxon>Formicidae</taxon>
        <taxon>Myrmicinae</taxon>
        <taxon>Cyphomyrmex</taxon>
    </lineage>
</organism>
<dbReference type="KEGG" id="ccoa:108783174"/>
<dbReference type="OrthoDB" id="7526779at2759"/>
<dbReference type="InterPro" id="IPR044822">
    <property type="entry name" value="Myb_DNA-bind_4"/>
</dbReference>
<dbReference type="Pfam" id="PF13837">
    <property type="entry name" value="Myb_DNA-bind_4"/>
    <property type="match status" value="1"/>
</dbReference>
<dbReference type="PANTHER" id="PTHR31307:SF4">
    <property type="entry name" value="TRIHELIX TRANSCRIPTION FACTOR ASIL2"/>
    <property type="match status" value="1"/>
</dbReference>
<evidence type="ECO:0000313" key="3">
    <source>
        <dbReference type="Proteomes" id="UP000078542"/>
    </source>
</evidence>
<gene>
    <name evidence="2" type="ORF">ALC62_02819</name>
</gene>